<dbReference type="Proteomes" id="UP001284601">
    <property type="component" value="Unassembled WGS sequence"/>
</dbReference>
<dbReference type="Pfam" id="PF02653">
    <property type="entry name" value="BPD_transp_2"/>
    <property type="match status" value="1"/>
</dbReference>
<proteinExistence type="predicted"/>
<dbReference type="PANTHER" id="PTHR30482">
    <property type="entry name" value="HIGH-AFFINITY BRANCHED-CHAIN AMINO ACID TRANSPORT SYSTEM PERMEASE"/>
    <property type="match status" value="1"/>
</dbReference>
<feature type="transmembrane region" description="Helical" evidence="6">
    <location>
        <begin position="200"/>
        <end position="219"/>
    </location>
</feature>
<reference evidence="7 8" key="2">
    <citation type="submission" date="2023-10" db="EMBL/GenBank/DDBJ databases">
        <authorList>
            <person name="Han X.F."/>
        </authorList>
    </citation>
    <scope>NUCLEOTIDE SEQUENCE [LARGE SCALE GENOMIC DNA]</scope>
    <source>
        <strain evidence="7 8">KCTC 39840</strain>
    </source>
</reference>
<feature type="transmembrane region" description="Helical" evidence="6">
    <location>
        <begin position="48"/>
        <end position="77"/>
    </location>
</feature>
<dbReference type="RefSeq" id="WP_318599125.1">
    <property type="nucleotide sequence ID" value="NZ_JAWSTH010000062.1"/>
</dbReference>
<evidence type="ECO:0000313" key="8">
    <source>
        <dbReference type="Proteomes" id="UP001284601"/>
    </source>
</evidence>
<accession>A0ABU4HTP2</accession>
<evidence type="ECO:0000256" key="2">
    <source>
        <dbReference type="ARBA" id="ARBA00022475"/>
    </source>
</evidence>
<evidence type="ECO:0000256" key="6">
    <source>
        <dbReference type="SAM" id="Phobius"/>
    </source>
</evidence>
<evidence type="ECO:0000256" key="3">
    <source>
        <dbReference type="ARBA" id="ARBA00022692"/>
    </source>
</evidence>
<sequence>MSTLAKLFPARSGRAAFLVRFTLAAATLLLVAPALLNDFRLGLLARYLCLAIIAVGIGLAWGQGGMLVLGQGLFFGLGGYAMGMHMKLEEAAAQNLDVPDFMSWSGVESLPALWKPFESAAFAIAACVLIPMVVAALLGTLIFRQRVRGAYFAILSQAMAAAFVIVLIGQQGLTGGTNGLTNFQSFFGLRLADPADKRTLYLFVVAIFLGVFLIARQLVRSRYGKVLIACRDAEDRVRFLGYDPTLVKVVAYSAAAGMAGLAGALYVPVVGIMSPALLGVVPSIEMVIWVALGGRTVLAWAAAGAIIVSWARTDLSERFPSGWLYAQGALFILVIAFAPKGLAGVSEALQERIKTLWKRRTRTPEPAQERELEVVA</sequence>
<feature type="transmembrane region" description="Helical" evidence="6">
    <location>
        <begin position="323"/>
        <end position="342"/>
    </location>
</feature>
<dbReference type="InterPro" id="IPR043428">
    <property type="entry name" value="LivM-like"/>
</dbReference>
<protein>
    <submittedName>
        <fullName evidence="7">Urea ABC transporter permease subunit UrtC</fullName>
    </submittedName>
</protein>
<keyword evidence="3 6" id="KW-0812">Transmembrane</keyword>
<keyword evidence="4 6" id="KW-1133">Transmembrane helix</keyword>
<feature type="transmembrane region" description="Helical" evidence="6">
    <location>
        <begin position="287"/>
        <end position="311"/>
    </location>
</feature>
<evidence type="ECO:0000313" key="7">
    <source>
        <dbReference type="EMBL" id="MDW5596687.1"/>
    </source>
</evidence>
<gene>
    <name evidence="7" type="primary">urtC</name>
    <name evidence="7" type="ORF">R7226_20230</name>
</gene>
<dbReference type="CDD" id="cd06581">
    <property type="entry name" value="TM_PBP1_LivM_like"/>
    <property type="match status" value="1"/>
</dbReference>
<comment type="subcellular location">
    <subcellularLocation>
        <location evidence="1">Cell membrane</location>
        <topology evidence="1">Multi-pass membrane protein</topology>
    </subcellularLocation>
</comment>
<reference evidence="8" key="1">
    <citation type="submission" date="2023-07" db="EMBL/GenBank/DDBJ databases">
        <title>Conexibacter stalactiti sp. nov., isolated from stalactites in a lava cave and emended description of the genus Conexibacter.</title>
        <authorList>
            <person name="Lee S.D."/>
        </authorList>
    </citation>
    <scope>NUCLEOTIDE SEQUENCE [LARGE SCALE GENOMIC DNA]</scope>
    <source>
        <strain evidence="8">KCTC 39840</strain>
    </source>
</reference>
<feature type="transmembrane region" description="Helical" evidence="6">
    <location>
        <begin position="150"/>
        <end position="169"/>
    </location>
</feature>
<keyword evidence="8" id="KW-1185">Reference proteome</keyword>
<evidence type="ECO:0000256" key="5">
    <source>
        <dbReference type="ARBA" id="ARBA00023136"/>
    </source>
</evidence>
<dbReference type="InterPro" id="IPR001851">
    <property type="entry name" value="ABC_transp_permease"/>
</dbReference>
<feature type="transmembrane region" description="Helical" evidence="6">
    <location>
        <begin position="15"/>
        <end position="36"/>
    </location>
</feature>
<feature type="transmembrane region" description="Helical" evidence="6">
    <location>
        <begin position="246"/>
        <end position="267"/>
    </location>
</feature>
<dbReference type="InterPro" id="IPR017778">
    <property type="entry name" value="ABC_transptr_urea_perm_UrtC"/>
</dbReference>
<organism evidence="7 8">
    <name type="scientific">Conexibacter stalactiti</name>
    <dbReference type="NCBI Taxonomy" id="1940611"/>
    <lineage>
        <taxon>Bacteria</taxon>
        <taxon>Bacillati</taxon>
        <taxon>Actinomycetota</taxon>
        <taxon>Thermoleophilia</taxon>
        <taxon>Solirubrobacterales</taxon>
        <taxon>Conexibacteraceae</taxon>
        <taxon>Conexibacter</taxon>
    </lineage>
</organism>
<dbReference type="EMBL" id="JAWSTH010000062">
    <property type="protein sequence ID" value="MDW5596687.1"/>
    <property type="molecule type" value="Genomic_DNA"/>
</dbReference>
<keyword evidence="2" id="KW-1003">Cell membrane</keyword>
<feature type="transmembrane region" description="Helical" evidence="6">
    <location>
        <begin position="120"/>
        <end position="143"/>
    </location>
</feature>
<keyword evidence="5 6" id="KW-0472">Membrane</keyword>
<evidence type="ECO:0000256" key="1">
    <source>
        <dbReference type="ARBA" id="ARBA00004651"/>
    </source>
</evidence>
<dbReference type="NCBIfam" id="TIGR03408">
    <property type="entry name" value="urea_trans_UrtC"/>
    <property type="match status" value="1"/>
</dbReference>
<evidence type="ECO:0000256" key="4">
    <source>
        <dbReference type="ARBA" id="ARBA00022989"/>
    </source>
</evidence>
<name>A0ABU4HTP2_9ACTN</name>
<comment type="caution">
    <text evidence="7">The sequence shown here is derived from an EMBL/GenBank/DDBJ whole genome shotgun (WGS) entry which is preliminary data.</text>
</comment>
<dbReference type="PANTHER" id="PTHR30482:SF4">
    <property type="entry name" value="SLR1201 PROTEIN"/>
    <property type="match status" value="1"/>
</dbReference>